<dbReference type="Proteomes" id="UP000204095">
    <property type="component" value="Segment"/>
</dbReference>
<dbReference type="RefSeq" id="YP_001426425.1">
    <property type="nucleotide sequence ID" value="NC_008603.1"/>
</dbReference>
<dbReference type="GeneID" id="5469900"/>
<proteinExistence type="predicted"/>
<keyword evidence="1" id="KW-1133">Transmembrane helix</keyword>
<organismHost>
    <name type="scientific">Paramecium bursaria</name>
    <dbReference type="NCBI Taxonomy" id="74790"/>
</organismHost>
<keyword evidence="1" id="KW-0812">Transmembrane</keyword>
<protein>
    <submittedName>
        <fullName evidence="2">Uncharacterized protein n793L</fullName>
    </submittedName>
</protein>
<evidence type="ECO:0000313" key="2">
    <source>
        <dbReference type="EMBL" id="ABT16078.1"/>
    </source>
</evidence>
<gene>
    <name evidence="2" type="primary">n793L</name>
    <name evidence="2" type="ORF">FR483_n793L</name>
</gene>
<evidence type="ECO:0000313" key="3">
    <source>
        <dbReference type="Proteomes" id="UP000204095"/>
    </source>
</evidence>
<dbReference type="KEGG" id="vg:5469900"/>
<evidence type="ECO:0000256" key="1">
    <source>
        <dbReference type="SAM" id="Phobius"/>
    </source>
</evidence>
<reference evidence="2 3" key="1">
    <citation type="journal article" date="2007" name="Virology">
        <title>Sequence and annotation of the 314-kb MT325 and the 321-kb FR483 viruses that infect Chlorella Pbi.</title>
        <authorList>
            <person name="Fitzgerald L.A."/>
            <person name="Graves M.V."/>
            <person name="Li X."/>
            <person name="Feldblyum T."/>
            <person name="Hartigan J."/>
            <person name="Van Etten J.L."/>
        </authorList>
    </citation>
    <scope>NUCLEOTIDE SEQUENCE [LARGE SCALE GENOMIC DNA]</scope>
    <source>
        <strain evidence="2 3">FR483</strain>
    </source>
</reference>
<organism evidence="2 3">
    <name type="scientific">Paramecium bursaria Chlorella virus FR483</name>
    <name type="common">PBCV-FR483</name>
    <dbReference type="NCBI Taxonomy" id="399781"/>
    <lineage>
        <taxon>Viruses</taxon>
        <taxon>Varidnaviria</taxon>
        <taxon>Bamfordvirae</taxon>
        <taxon>Nucleocytoviricota</taxon>
        <taxon>Megaviricetes</taxon>
        <taxon>Algavirales</taxon>
        <taxon>Phycodnaviridae</taxon>
        <taxon>Chlorovirus</taxon>
        <taxon>Chlorovirus conductrix</taxon>
        <taxon>Paramecium bursaria Chlorella virus A1</taxon>
    </lineage>
</organism>
<dbReference type="EMBL" id="DQ890022">
    <property type="protein sequence ID" value="ABT16078.1"/>
    <property type="molecule type" value="Genomic_DNA"/>
</dbReference>
<accession>A7J8E7</accession>
<name>A7J8E7_PBCVF</name>
<keyword evidence="1" id="KW-0472">Membrane</keyword>
<sequence length="94" mass="10558">MAFCMYPGMYGMWKSSSYTSALSARYSFLYFFSSFDTSFPVTGSLCLTTFLSESYFIICCSAFVPLVYLNSIAGMSWASACRISSRHSWFLIAS</sequence>
<feature type="transmembrane region" description="Helical" evidence="1">
    <location>
        <begin position="55"/>
        <end position="78"/>
    </location>
</feature>